<protein>
    <submittedName>
        <fullName evidence="2">Uncharacterized protein</fullName>
    </submittedName>
</protein>
<accession>A0A9X3NU49</accession>
<dbReference type="Proteomes" id="UP001140076">
    <property type="component" value="Unassembled WGS sequence"/>
</dbReference>
<comment type="caution">
    <text evidence="2">The sequence shown here is derived from an EMBL/GenBank/DDBJ whole genome shotgun (WGS) entry which is preliminary data.</text>
</comment>
<evidence type="ECO:0000313" key="3">
    <source>
        <dbReference type="Proteomes" id="UP001140076"/>
    </source>
</evidence>
<proteinExistence type="predicted"/>
<evidence type="ECO:0000313" key="2">
    <source>
        <dbReference type="EMBL" id="MDA0566900.1"/>
    </source>
</evidence>
<keyword evidence="3" id="KW-1185">Reference proteome</keyword>
<evidence type="ECO:0000256" key="1">
    <source>
        <dbReference type="SAM" id="MobiDB-lite"/>
    </source>
</evidence>
<sequence>MAEFRITSEDGVLDLKRLAADLVESQGWPRDQVGIWENRGGGDVVVTVDDALLARSAGPDPMNVPVHTRSDVHRACETLRRSDPSLRGVDFADLRDEAARFFSAGWTVNDLLHALANRYDGAPWPRGEGYEGIEWLQHRLRGWKSPRGDIRPSVSQEGAQLRIVGRVGLPEGLGLPAEEPADHRRAASPETARAAADDARRLMRAQAPTTSDALAHRERTAAHITRPPGARGGSGGGW</sequence>
<dbReference type="AlphaFoldDB" id="A0A9X3NU49"/>
<gene>
    <name evidence="2" type="ORF">LG943_21660</name>
</gene>
<dbReference type="RefSeq" id="WP_270074152.1">
    <property type="nucleotide sequence ID" value="NZ_JAJAQC010000043.1"/>
</dbReference>
<name>A0A9X3NU49_9ACTN</name>
<organism evidence="2 3">
    <name type="scientific">Streptomonospora mangrovi</name>
    <dbReference type="NCBI Taxonomy" id="2883123"/>
    <lineage>
        <taxon>Bacteria</taxon>
        <taxon>Bacillati</taxon>
        <taxon>Actinomycetota</taxon>
        <taxon>Actinomycetes</taxon>
        <taxon>Streptosporangiales</taxon>
        <taxon>Nocardiopsidaceae</taxon>
        <taxon>Streptomonospora</taxon>
    </lineage>
</organism>
<dbReference type="EMBL" id="JAJAQC010000043">
    <property type="protein sequence ID" value="MDA0566900.1"/>
    <property type="molecule type" value="Genomic_DNA"/>
</dbReference>
<reference evidence="2" key="1">
    <citation type="submission" date="2021-10" db="EMBL/GenBank/DDBJ databases">
        <title>Streptomonospora sp. nov., isolated from mangrove soil.</title>
        <authorList>
            <person name="Chen X."/>
            <person name="Ge X."/>
            <person name="Liu W."/>
        </authorList>
    </citation>
    <scope>NUCLEOTIDE SEQUENCE</scope>
    <source>
        <strain evidence="2">S1-112</strain>
    </source>
</reference>
<feature type="region of interest" description="Disordered" evidence="1">
    <location>
        <begin position="171"/>
        <end position="238"/>
    </location>
</feature>